<reference evidence="2" key="1">
    <citation type="submission" date="2024-02" db="EMBL/GenBank/DDBJ databases">
        <title>Draft genome sequence of new strains in genus Ureaplasma.</title>
        <authorList>
            <person name="Nakajima Y."/>
            <person name="Segawa T."/>
        </authorList>
    </citation>
    <scope>NUCLEOTIDE SEQUENCE [LARGE SCALE GENOMIC DNA]</scope>
    <source>
        <strain evidence="2">OM1</strain>
    </source>
</reference>
<dbReference type="Pfam" id="PF11074">
    <property type="entry name" value="DUF2779"/>
    <property type="match status" value="1"/>
</dbReference>
<name>A0ABP9U6A4_9BACT</name>
<accession>A0ABP9U6A4</accession>
<dbReference type="Proteomes" id="UP001449582">
    <property type="component" value="Unassembled WGS sequence"/>
</dbReference>
<dbReference type="RefSeq" id="WP_353289485.1">
    <property type="nucleotide sequence ID" value="NZ_BAABQM010000001.1"/>
</dbReference>
<dbReference type="EMBL" id="BAABQM010000001">
    <property type="protein sequence ID" value="GAA5414319.1"/>
    <property type="molecule type" value="Genomic_DNA"/>
</dbReference>
<gene>
    <name evidence="2" type="ORF">UREOM_0300</name>
</gene>
<feature type="domain" description="DUF2779" evidence="1">
    <location>
        <begin position="463"/>
        <end position="596"/>
    </location>
</feature>
<comment type="caution">
    <text evidence="2">The sequence shown here is derived from an EMBL/GenBank/DDBJ whole genome shotgun (WGS) entry which is preliminary data.</text>
</comment>
<keyword evidence="3" id="KW-1185">Reference proteome</keyword>
<sequence length="693" mass="81610">MKKSNYVTKYDYLAYYTKQPAMWFFSNAELEAAYKLQYELAHDRHHLNDLDEEDDEENEEAEVDSYELYRVLKNEEEMPYYTGNETKFQQYLDELRHVDDVNPLIVEGRIIDQESKAYIIRHYTKEDNTLDVDYNIFDFDEIYQGVKLEQQAVYTAEKLANYENVIIFQPVFIDKKREIATKCDALVKCGKNINIIETKATSSVKIHHFLDLLFQHKILETIFNPKDYFLHYELCLIKYERLLRKQVSFILTDRVNLSKSVSITKENHYDLQQKQAKKLAQPFDKLNKKEELVTDLGGPLFDELFELEFDEEIFNSAIKNRKKVLIENTINEFNDVILNLWEHKSKMTMNDIPGNFTPSRQDKSDFKNTDMWLVLRKLYLAKGYLFFNYSGNVLDMSAGNLQRMTDENLLDTNEIEDFLNGKAKDTDRYKKNHERFVNPKVPNFTVDEKETVEILKTLKPKKVYFDFESINPSIRAIDKSLPFTQAITQNSVIKDHGHGVLNEKCINMVRDPNFIDIPWFKAVIDELYEGEDYSYVVYNKNFETLRLTEMAEFINEEEYWDKVKCINKNIFDLADFFSISTKKEAVFIKELGGFYSIKKVLPLVEKYQPKIFEETGCKDYKTLAIGNGLVCQQKTMARFYGTLSDEDWNTLVRNVSIYCENDVRAMVAVEYLVTKFILPTYAPDCLAYVNTLN</sequence>
<dbReference type="InterPro" id="IPR021301">
    <property type="entry name" value="DUF2779"/>
</dbReference>
<evidence type="ECO:0000313" key="3">
    <source>
        <dbReference type="Proteomes" id="UP001449582"/>
    </source>
</evidence>
<proteinExistence type="predicted"/>
<organism evidence="2 3">
    <name type="scientific">Ureaplasma ceti</name>
    <dbReference type="NCBI Taxonomy" id="3119530"/>
    <lineage>
        <taxon>Bacteria</taxon>
        <taxon>Bacillati</taxon>
        <taxon>Mycoplasmatota</taxon>
        <taxon>Mycoplasmoidales</taxon>
        <taxon>Mycoplasmoidaceae</taxon>
        <taxon>Ureaplasma</taxon>
    </lineage>
</organism>
<dbReference type="NCBIfam" id="NF045869">
    <property type="entry name" value="UU173_fam"/>
    <property type="match status" value="1"/>
</dbReference>
<evidence type="ECO:0000313" key="2">
    <source>
        <dbReference type="EMBL" id="GAA5414319.1"/>
    </source>
</evidence>
<evidence type="ECO:0000259" key="1">
    <source>
        <dbReference type="Pfam" id="PF11074"/>
    </source>
</evidence>
<protein>
    <submittedName>
        <fullName evidence="2">DUF2779 domain-containing protein</fullName>
    </submittedName>
</protein>